<feature type="domain" description="Tf2-1-like SH3-like" evidence="2">
    <location>
        <begin position="70"/>
        <end position="133"/>
    </location>
</feature>
<dbReference type="PANTHER" id="PTHR46148:SF54">
    <property type="entry name" value="RETROTRANSPOSON-LIKE PROTEIN"/>
    <property type="match status" value="1"/>
</dbReference>
<dbReference type="GeneID" id="109129173"/>
<name>A0ABM1R041_CAMSA</name>
<evidence type="ECO:0000259" key="2">
    <source>
        <dbReference type="Pfam" id="PF24626"/>
    </source>
</evidence>
<organism evidence="3 4">
    <name type="scientific">Camelina sativa</name>
    <name type="common">False flax</name>
    <name type="synonym">Myagrum sativum</name>
    <dbReference type="NCBI Taxonomy" id="90675"/>
    <lineage>
        <taxon>Eukaryota</taxon>
        <taxon>Viridiplantae</taxon>
        <taxon>Streptophyta</taxon>
        <taxon>Embryophyta</taxon>
        <taxon>Tracheophyta</taxon>
        <taxon>Spermatophyta</taxon>
        <taxon>Magnoliopsida</taxon>
        <taxon>eudicotyledons</taxon>
        <taxon>Gunneridae</taxon>
        <taxon>Pentapetalae</taxon>
        <taxon>rosids</taxon>
        <taxon>malvids</taxon>
        <taxon>Brassicales</taxon>
        <taxon>Brassicaceae</taxon>
        <taxon>Camelineae</taxon>
        <taxon>Camelina</taxon>
    </lineage>
</organism>
<sequence length="271" mass="32007">MSPYEDLYGRPCRTPFCWTQVGERSVYGRDFVDETLEKIKILKLKMKEAQDRQKNYADKRRRELEFQVRDMVYLKTVTYKGKDRVALNTKLTPPYMGPYRILERISLMAYKLELPPAMSAFHPVFHVLMLRKCITERENVISKPPPDLQVNMTIIGRPVRITGTKMRGPHKNKKKKLVQVVWDCEGIEETTWEPEEVMKVNFKKWFDKREVPRKYQGIPVARADSCRYLVSRIADTWYRGLPIVADTWYRGLPILGIEYCRYLVSRIADSC</sequence>
<gene>
    <name evidence="4" type="primary">LOC109129173</name>
</gene>
<keyword evidence="3" id="KW-1185">Reference proteome</keyword>
<dbReference type="PANTHER" id="PTHR46148">
    <property type="entry name" value="CHROMO DOMAIN-CONTAINING PROTEIN"/>
    <property type="match status" value="1"/>
</dbReference>
<evidence type="ECO:0000313" key="4">
    <source>
        <dbReference type="RefSeq" id="XP_019092379.1"/>
    </source>
</evidence>
<dbReference type="InterPro" id="IPR056924">
    <property type="entry name" value="SH3_Tf2-1"/>
</dbReference>
<proteinExistence type="predicted"/>
<protein>
    <submittedName>
        <fullName evidence="4">Uncharacterized protein LOC109129173</fullName>
    </submittedName>
</protein>
<feature type="coiled-coil region" evidence="1">
    <location>
        <begin position="32"/>
        <end position="59"/>
    </location>
</feature>
<dbReference type="RefSeq" id="XP_019092379.1">
    <property type="nucleotide sequence ID" value="XM_019236834.1"/>
</dbReference>
<reference evidence="3" key="1">
    <citation type="journal article" date="2014" name="Nat. Commun.">
        <title>The emerging biofuel crop Camelina sativa retains a highly undifferentiated hexaploid genome structure.</title>
        <authorList>
            <person name="Kagale S."/>
            <person name="Koh C."/>
            <person name="Nixon J."/>
            <person name="Bollina V."/>
            <person name="Clarke W.E."/>
            <person name="Tuteja R."/>
            <person name="Spillane C."/>
            <person name="Robinson S.J."/>
            <person name="Links M.G."/>
            <person name="Clarke C."/>
            <person name="Higgins E.E."/>
            <person name="Huebert T."/>
            <person name="Sharpe A.G."/>
            <person name="Parkin I.A."/>
        </authorList>
    </citation>
    <scope>NUCLEOTIDE SEQUENCE [LARGE SCALE GENOMIC DNA]</scope>
    <source>
        <strain evidence="3">cv. DH55</strain>
    </source>
</reference>
<evidence type="ECO:0000256" key="1">
    <source>
        <dbReference type="SAM" id="Coils"/>
    </source>
</evidence>
<accession>A0ABM1R041</accession>
<dbReference type="Proteomes" id="UP000694864">
    <property type="component" value="Chromosome 15"/>
</dbReference>
<reference evidence="4" key="2">
    <citation type="submission" date="2025-08" db="UniProtKB">
        <authorList>
            <consortium name="RefSeq"/>
        </authorList>
    </citation>
    <scope>IDENTIFICATION</scope>
    <source>
        <tissue evidence="4">Leaf</tissue>
    </source>
</reference>
<evidence type="ECO:0000313" key="3">
    <source>
        <dbReference type="Proteomes" id="UP000694864"/>
    </source>
</evidence>
<keyword evidence="1" id="KW-0175">Coiled coil</keyword>
<dbReference type="Pfam" id="PF24626">
    <property type="entry name" value="SH3_Tf2-1"/>
    <property type="match status" value="1"/>
</dbReference>